<accession>H0EAA2</accession>
<gene>
    <name evidence="1" type="ORF">PAI11_37760</name>
</gene>
<dbReference type="AlphaFoldDB" id="H0EAA2"/>
<dbReference type="Proteomes" id="UP000005143">
    <property type="component" value="Unassembled WGS sequence"/>
</dbReference>
<protein>
    <submittedName>
        <fullName evidence="1">Uncharacterized protein</fullName>
    </submittedName>
</protein>
<comment type="caution">
    <text evidence="1">The sequence shown here is derived from an EMBL/GenBank/DDBJ whole genome shotgun (WGS) entry which is preliminary data.</text>
</comment>
<dbReference type="EMBL" id="AGUD01000292">
    <property type="protein sequence ID" value="EHN09442.1"/>
    <property type="molecule type" value="Genomic_DNA"/>
</dbReference>
<evidence type="ECO:0000313" key="2">
    <source>
        <dbReference type="Proteomes" id="UP000005143"/>
    </source>
</evidence>
<name>H0EAA2_9ACTN</name>
<reference evidence="1 2" key="1">
    <citation type="journal article" date="2013" name="Biodegradation">
        <title>Quantitative proteomic analysis of ibuprofen-degrading Patulibacter sp. strain I11.</title>
        <authorList>
            <person name="Almeida B."/>
            <person name="Kjeldal H."/>
            <person name="Lolas I."/>
            <person name="Knudsen A.D."/>
            <person name="Carvalho G."/>
            <person name="Nielsen K.L."/>
            <person name="Barreto Crespo M.T."/>
            <person name="Stensballe A."/>
            <person name="Nielsen J.L."/>
        </authorList>
    </citation>
    <scope>NUCLEOTIDE SEQUENCE [LARGE SCALE GENOMIC DNA]</scope>
    <source>
        <strain evidence="1 2">I11</strain>
    </source>
</reference>
<keyword evidence="2" id="KW-1185">Reference proteome</keyword>
<organism evidence="1 2">
    <name type="scientific">Patulibacter medicamentivorans</name>
    <dbReference type="NCBI Taxonomy" id="1097667"/>
    <lineage>
        <taxon>Bacteria</taxon>
        <taxon>Bacillati</taxon>
        <taxon>Actinomycetota</taxon>
        <taxon>Thermoleophilia</taxon>
        <taxon>Solirubrobacterales</taxon>
        <taxon>Patulibacteraceae</taxon>
        <taxon>Patulibacter</taxon>
    </lineage>
</organism>
<proteinExistence type="predicted"/>
<sequence length="90" mass="9304">MALREQVADLGDEVRRLAGLVRAYQAPVVLAEDGDGLVVGVRAADGRRVLLTGNIAPPDIAEDRDRRLSELLDDAEAATGSGVGVAGKGP</sequence>
<evidence type="ECO:0000313" key="1">
    <source>
        <dbReference type="EMBL" id="EHN09442.1"/>
    </source>
</evidence>